<reference evidence="2" key="1">
    <citation type="submission" date="2021-03" db="EMBL/GenBank/DDBJ databases">
        <authorList>
            <person name="Tagirdzhanova G."/>
        </authorList>
    </citation>
    <scope>NUCLEOTIDE SEQUENCE</scope>
</reference>
<dbReference type="OrthoDB" id="5325636at2759"/>
<organism evidence="2 3">
    <name type="scientific">Imshaugia aleurites</name>
    <dbReference type="NCBI Taxonomy" id="172621"/>
    <lineage>
        <taxon>Eukaryota</taxon>
        <taxon>Fungi</taxon>
        <taxon>Dikarya</taxon>
        <taxon>Ascomycota</taxon>
        <taxon>Pezizomycotina</taxon>
        <taxon>Lecanoromycetes</taxon>
        <taxon>OSLEUM clade</taxon>
        <taxon>Lecanoromycetidae</taxon>
        <taxon>Lecanorales</taxon>
        <taxon>Lecanorineae</taxon>
        <taxon>Parmeliaceae</taxon>
        <taxon>Imshaugia</taxon>
    </lineage>
</organism>
<evidence type="ECO:0000256" key="1">
    <source>
        <dbReference type="SAM" id="Coils"/>
    </source>
</evidence>
<evidence type="ECO:0000313" key="3">
    <source>
        <dbReference type="Proteomes" id="UP000664534"/>
    </source>
</evidence>
<dbReference type="EMBL" id="CAJPDT010000043">
    <property type="protein sequence ID" value="CAF9926331.1"/>
    <property type="molecule type" value="Genomic_DNA"/>
</dbReference>
<evidence type="ECO:0000313" key="2">
    <source>
        <dbReference type="EMBL" id="CAF9926331.1"/>
    </source>
</evidence>
<dbReference type="AlphaFoldDB" id="A0A8H3FS65"/>
<accession>A0A8H3FS65</accession>
<comment type="caution">
    <text evidence="2">The sequence shown here is derived from an EMBL/GenBank/DDBJ whole genome shotgun (WGS) entry which is preliminary data.</text>
</comment>
<proteinExistence type="predicted"/>
<gene>
    <name evidence="2" type="ORF">IMSHALPRED_006933</name>
</gene>
<sequence>MDGLKEEWLIWDRRFQNGYNSLEQRLKINEEATGRVLHLDLETKQRAAAINKHLQDETDGVKHRIQLLERALSQMVQLDEQVRDLTASNRDLKDKILLLEREGTHRDKENNRFKDRVMQLDEQVQDLTASGRDLKEDNNELKDRTLQLEREGTHRDEENSRLKYRVLQLERGCTRRDEENDGLKDRILQLEQEGSRRDELIQLVDERLEGKLEDQDDGLKGTQLEKMSEMASLKSEPYARASLTFGIASSEASEPTTEEGRTLIQQQLQPNAANEDVEVLGVLIKAQAPSTRLEDHLRYSGQAFTRYETEAVRAFVNGLQHEYRIPLYNKLDEHGEWTWQAAQEEGHRLVEARKKKRMRWSSRLMNRPSQPS</sequence>
<name>A0A8H3FS65_9LECA</name>
<keyword evidence="3" id="KW-1185">Reference proteome</keyword>
<dbReference type="Proteomes" id="UP000664534">
    <property type="component" value="Unassembled WGS sequence"/>
</dbReference>
<keyword evidence="1" id="KW-0175">Coiled coil</keyword>
<feature type="coiled-coil region" evidence="1">
    <location>
        <begin position="68"/>
        <end position="193"/>
    </location>
</feature>
<protein>
    <submittedName>
        <fullName evidence="2">Uncharacterized protein</fullName>
    </submittedName>
</protein>